<comment type="similarity">
    <text evidence="8">Belongs to the binding-protein-dependent transport system permease family.</text>
</comment>
<dbReference type="CDD" id="cd06261">
    <property type="entry name" value="TM_PBP2"/>
    <property type="match status" value="1"/>
</dbReference>
<comment type="caution">
    <text evidence="10">The sequence shown here is derived from an EMBL/GenBank/DDBJ whole genome shotgun (WGS) entry which is preliminary data.</text>
</comment>
<evidence type="ECO:0000256" key="2">
    <source>
        <dbReference type="ARBA" id="ARBA00022448"/>
    </source>
</evidence>
<dbReference type="InterPro" id="IPR043429">
    <property type="entry name" value="ArtM/GltK/GlnP/TcyL/YhdX-like"/>
</dbReference>
<organism evidence="10 11">
    <name type="scientific">Pseudonocardia alaniniphila</name>
    <dbReference type="NCBI Taxonomy" id="75291"/>
    <lineage>
        <taxon>Bacteria</taxon>
        <taxon>Bacillati</taxon>
        <taxon>Actinomycetota</taxon>
        <taxon>Actinomycetes</taxon>
        <taxon>Pseudonocardiales</taxon>
        <taxon>Pseudonocardiaceae</taxon>
        <taxon>Pseudonocardia</taxon>
    </lineage>
</organism>
<dbReference type="InterPro" id="IPR000515">
    <property type="entry name" value="MetI-like"/>
</dbReference>
<dbReference type="Proteomes" id="UP001299970">
    <property type="component" value="Unassembled WGS sequence"/>
</dbReference>
<accession>A0ABS9TFM1</accession>
<dbReference type="RefSeq" id="WP_241037678.1">
    <property type="nucleotide sequence ID" value="NZ_BAAAJF010000005.1"/>
</dbReference>
<feature type="transmembrane region" description="Helical" evidence="8">
    <location>
        <begin position="257"/>
        <end position="278"/>
    </location>
</feature>
<dbReference type="EMBL" id="JAKXMK010000013">
    <property type="protein sequence ID" value="MCH6167345.1"/>
    <property type="molecule type" value="Genomic_DNA"/>
</dbReference>
<feature type="transmembrane region" description="Helical" evidence="8">
    <location>
        <begin position="114"/>
        <end position="136"/>
    </location>
</feature>
<dbReference type="SUPFAM" id="SSF161098">
    <property type="entry name" value="MetI-like"/>
    <property type="match status" value="1"/>
</dbReference>
<evidence type="ECO:0000256" key="4">
    <source>
        <dbReference type="ARBA" id="ARBA00022692"/>
    </source>
</evidence>
<dbReference type="Pfam" id="PF00528">
    <property type="entry name" value="BPD_transp_1"/>
    <property type="match status" value="1"/>
</dbReference>
<keyword evidence="11" id="KW-1185">Reference proteome</keyword>
<feature type="transmembrane region" description="Helical" evidence="8">
    <location>
        <begin position="60"/>
        <end position="93"/>
    </location>
</feature>
<keyword evidence="7 8" id="KW-0472">Membrane</keyword>
<evidence type="ECO:0000256" key="6">
    <source>
        <dbReference type="ARBA" id="ARBA00022989"/>
    </source>
</evidence>
<feature type="domain" description="ABC transmembrane type-1" evidence="9">
    <location>
        <begin position="69"/>
        <end position="275"/>
    </location>
</feature>
<dbReference type="PANTHER" id="PTHR30614:SF0">
    <property type="entry name" value="L-CYSTINE TRANSPORT SYSTEM PERMEASE PROTEIN TCYL"/>
    <property type="match status" value="1"/>
</dbReference>
<comment type="subcellular location">
    <subcellularLocation>
        <location evidence="1 8">Cell membrane</location>
        <topology evidence="1 8">Multi-pass membrane protein</topology>
    </subcellularLocation>
</comment>
<protein>
    <submittedName>
        <fullName evidence="10">Amino acid ABC transporter permease</fullName>
    </submittedName>
</protein>
<keyword evidence="3" id="KW-1003">Cell membrane</keyword>
<evidence type="ECO:0000256" key="3">
    <source>
        <dbReference type="ARBA" id="ARBA00022475"/>
    </source>
</evidence>
<keyword evidence="4 8" id="KW-0812">Transmembrane</keyword>
<keyword evidence="6 8" id="KW-1133">Transmembrane helix</keyword>
<evidence type="ECO:0000256" key="5">
    <source>
        <dbReference type="ARBA" id="ARBA00022970"/>
    </source>
</evidence>
<dbReference type="NCBIfam" id="TIGR01726">
    <property type="entry name" value="HEQRo_perm_3TM"/>
    <property type="match status" value="1"/>
</dbReference>
<gene>
    <name evidence="10" type="ORF">MMF94_16800</name>
</gene>
<dbReference type="PROSITE" id="PS50928">
    <property type="entry name" value="ABC_TM1"/>
    <property type="match status" value="1"/>
</dbReference>
<evidence type="ECO:0000313" key="10">
    <source>
        <dbReference type="EMBL" id="MCH6167345.1"/>
    </source>
</evidence>
<feature type="transmembrane region" description="Helical" evidence="8">
    <location>
        <begin position="29"/>
        <end position="48"/>
    </location>
</feature>
<reference evidence="10 11" key="1">
    <citation type="submission" date="2022-03" db="EMBL/GenBank/DDBJ databases">
        <title>Pseudonocardia alaer sp. nov., a novel actinomycete isolated from reed forest soil.</title>
        <authorList>
            <person name="Wang L."/>
        </authorList>
    </citation>
    <scope>NUCLEOTIDE SEQUENCE [LARGE SCALE GENOMIC DNA]</scope>
    <source>
        <strain evidence="10 11">Y-16303</strain>
    </source>
</reference>
<keyword evidence="5" id="KW-0029">Amino-acid transport</keyword>
<evidence type="ECO:0000256" key="8">
    <source>
        <dbReference type="RuleBase" id="RU363032"/>
    </source>
</evidence>
<feature type="transmembrane region" description="Helical" evidence="8">
    <location>
        <begin position="148"/>
        <end position="166"/>
    </location>
</feature>
<proteinExistence type="inferred from homology"/>
<evidence type="ECO:0000256" key="7">
    <source>
        <dbReference type="ARBA" id="ARBA00023136"/>
    </source>
</evidence>
<keyword evidence="2 8" id="KW-0813">Transport</keyword>
<dbReference type="PANTHER" id="PTHR30614">
    <property type="entry name" value="MEMBRANE COMPONENT OF AMINO ACID ABC TRANSPORTER"/>
    <property type="match status" value="1"/>
</dbReference>
<evidence type="ECO:0000313" key="11">
    <source>
        <dbReference type="Proteomes" id="UP001299970"/>
    </source>
</evidence>
<sequence>MPEADVEQGRSLAVGEELPIVRLRHWGRWISGAVVLALLALLGVALAQAQIDYGSVPKFLWYRVVLVGLLNTVLLAVIAQGSAIVIGVVIALMRRSVNPVARWFAAAYIWLFRGLPVLLQILIWYNLALVFTYISIPLPFGGYLLHEQTNVLVTAFVAALLGLALNESAYMAEIVRAGLNSVDGGQTEAAKSIGMGPLLTLRRVVLPQAMRVIIPPTGNDFINMLKGTSIASVIGVTELIHAANNISSNNLLVMETLLAAAIWYMVVVTIAGIGQHYLERSFGAADRVGSAGGAWSRAARALRTAPTVRSRDV</sequence>
<evidence type="ECO:0000259" key="9">
    <source>
        <dbReference type="PROSITE" id="PS50928"/>
    </source>
</evidence>
<evidence type="ECO:0000256" key="1">
    <source>
        <dbReference type="ARBA" id="ARBA00004651"/>
    </source>
</evidence>
<dbReference type="InterPro" id="IPR035906">
    <property type="entry name" value="MetI-like_sf"/>
</dbReference>
<dbReference type="Gene3D" id="1.10.3720.10">
    <property type="entry name" value="MetI-like"/>
    <property type="match status" value="1"/>
</dbReference>
<name>A0ABS9TFM1_9PSEU</name>
<dbReference type="InterPro" id="IPR010065">
    <property type="entry name" value="AA_ABC_transptr_permease_3TM"/>
</dbReference>